<dbReference type="EMBL" id="QJKJ01014582">
    <property type="protein sequence ID" value="RDX64031.1"/>
    <property type="molecule type" value="Genomic_DNA"/>
</dbReference>
<name>A0A371EDB2_MUCPR</name>
<accession>A0A371EDB2</accession>
<gene>
    <name evidence="1" type="ORF">CR513_57459</name>
</gene>
<evidence type="ECO:0000313" key="1">
    <source>
        <dbReference type="EMBL" id="RDX64031.1"/>
    </source>
</evidence>
<comment type="caution">
    <text evidence="1">The sequence shown here is derived from an EMBL/GenBank/DDBJ whole genome shotgun (WGS) entry which is preliminary data.</text>
</comment>
<dbReference type="Proteomes" id="UP000257109">
    <property type="component" value="Unassembled WGS sequence"/>
</dbReference>
<evidence type="ECO:0000313" key="2">
    <source>
        <dbReference type="Proteomes" id="UP000257109"/>
    </source>
</evidence>
<protein>
    <submittedName>
        <fullName evidence="1">Uncharacterized protein</fullName>
    </submittedName>
</protein>
<organism evidence="1 2">
    <name type="scientific">Mucuna pruriens</name>
    <name type="common">Velvet bean</name>
    <name type="synonym">Dolichos pruriens</name>
    <dbReference type="NCBI Taxonomy" id="157652"/>
    <lineage>
        <taxon>Eukaryota</taxon>
        <taxon>Viridiplantae</taxon>
        <taxon>Streptophyta</taxon>
        <taxon>Embryophyta</taxon>
        <taxon>Tracheophyta</taxon>
        <taxon>Spermatophyta</taxon>
        <taxon>Magnoliopsida</taxon>
        <taxon>eudicotyledons</taxon>
        <taxon>Gunneridae</taxon>
        <taxon>Pentapetalae</taxon>
        <taxon>rosids</taxon>
        <taxon>fabids</taxon>
        <taxon>Fabales</taxon>
        <taxon>Fabaceae</taxon>
        <taxon>Papilionoideae</taxon>
        <taxon>50 kb inversion clade</taxon>
        <taxon>NPAAA clade</taxon>
        <taxon>indigoferoid/millettioid clade</taxon>
        <taxon>Phaseoleae</taxon>
        <taxon>Mucuna</taxon>
    </lineage>
</organism>
<sequence length="113" mass="13572">MEKRRIPCNWILYKKKAKSKHTSTRRRFVWHWEAEERHVVALRLVENRMGELRRQLEVLKVSQLPLPRSRDNLSVRRLTELSSHLILGSLLWNPLTTLRIPTSTYKLFKPKCT</sequence>
<reference evidence="1" key="1">
    <citation type="submission" date="2018-05" db="EMBL/GenBank/DDBJ databases">
        <title>Draft genome of Mucuna pruriens seed.</title>
        <authorList>
            <person name="Nnadi N.E."/>
            <person name="Vos R."/>
            <person name="Hasami M.H."/>
            <person name="Devisetty U.K."/>
            <person name="Aguiy J.C."/>
        </authorList>
    </citation>
    <scope>NUCLEOTIDE SEQUENCE [LARGE SCALE GENOMIC DNA]</scope>
    <source>
        <strain evidence="1">JCA_2017</strain>
    </source>
</reference>
<keyword evidence="2" id="KW-1185">Reference proteome</keyword>
<feature type="non-terminal residue" evidence="1">
    <location>
        <position position="1"/>
    </location>
</feature>
<dbReference type="AlphaFoldDB" id="A0A371EDB2"/>
<proteinExistence type="predicted"/>